<accession>A0A5C5FWY0</accession>
<keyword evidence="6 14" id="KW-0808">Transferase</keyword>
<comment type="function">
    <text evidence="11 14">Dol-P-Man:Man(5)GlcNAc(2)-PP-Dol alpha-1,3-mannosyltransferase that operates in the biosynthetic pathway of dolichol-linked oligosaccharides, the glycan precursors employed in protein asparagine (N)-glycosylation. The assembly of dolichol-linked oligosaccharides begins on the cytosolic side of the endoplasmic reticulum membrane and finishes in its lumen. The sequential addition of sugars to dolichol pyrophosphate produces dolichol-linked oligosaccharides containing fourteen sugars, including two GlcNAcs, nine mannoses and three glucoses. Once assembled, the oligosaccharide is transferred from the lipid to nascent proteins by oligosaccharyltransferases. In the lumen of the endoplasmic reticulum, adds the first dolichyl beta-D-mannosyl phosphate derived mannose in an alpha-1,3 linkage to Man(5)GlcNAc(2)-PP-dolichol to produce Man(6)GlcNAc(2)-PP-dolichol.</text>
</comment>
<feature type="compositionally biased region" description="Basic and acidic residues" evidence="15">
    <location>
        <begin position="505"/>
        <end position="515"/>
    </location>
</feature>
<dbReference type="InterPro" id="IPR007873">
    <property type="entry name" value="Glycosyltransferase_ALG3"/>
</dbReference>
<evidence type="ECO:0000256" key="3">
    <source>
        <dbReference type="ARBA" id="ARBA00011964"/>
    </source>
</evidence>
<name>A0A5C5FWY0_9BASI</name>
<dbReference type="GO" id="GO:0052925">
    <property type="term" value="F:dol-P-Man:Man(5)GlcNAc(2)-PP-Dol alpha-1,3-mannosyltransferase activity"/>
    <property type="evidence" value="ECO:0007669"/>
    <property type="project" value="UniProtKB-EC"/>
</dbReference>
<feature type="transmembrane region" description="Helical" evidence="14">
    <location>
        <begin position="80"/>
        <end position="100"/>
    </location>
</feature>
<organism evidence="16 17">
    <name type="scientific">Rhodotorula diobovata</name>
    <dbReference type="NCBI Taxonomy" id="5288"/>
    <lineage>
        <taxon>Eukaryota</taxon>
        <taxon>Fungi</taxon>
        <taxon>Dikarya</taxon>
        <taxon>Basidiomycota</taxon>
        <taxon>Pucciniomycotina</taxon>
        <taxon>Microbotryomycetes</taxon>
        <taxon>Sporidiobolales</taxon>
        <taxon>Sporidiobolaceae</taxon>
        <taxon>Rhodotorula</taxon>
    </lineage>
</organism>
<evidence type="ECO:0000256" key="11">
    <source>
        <dbReference type="ARBA" id="ARBA00044743"/>
    </source>
</evidence>
<protein>
    <recommendedName>
        <fullName evidence="4 14">Dol-P-Man:Man(5)GlcNAc(2)-PP-Dol alpha-1,3-mannosyltransferase</fullName>
        <ecNumber evidence="3 14">2.4.1.258</ecNumber>
    </recommendedName>
    <alternativeName>
        <fullName evidence="14">Dol-P-Man-dependent alpha(1-3)-mannosyltransferase</fullName>
    </alternativeName>
</protein>
<evidence type="ECO:0000256" key="6">
    <source>
        <dbReference type="ARBA" id="ARBA00022679"/>
    </source>
</evidence>
<evidence type="ECO:0000256" key="12">
    <source>
        <dbReference type="ARBA" id="ARBA00049506"/>
    </source>
</evidence>
<evidence type="ECO:0000256" key="5">
    <source>
        <dbReference type="ARBA" id="ARBA00022676"/>
    </source>
</evidence>
<feature type="transmembrane region" description="Helical" evidence="14">
    <location>
        <begin position="134"/>
        <end position="150"/>
    </location>
</feature>
<evidence type="ECO:0000256" key="8">
    <source>
        <dbReference type="ARBA" id="ARBA00022824"/>
    </source>
</evidence>
<evidence type="ECO:0000313" key="17">
    <source>
        <dbReference type="Proteomes" id="UP000311382"/>
    </source>
</evidence>
<gene>
    <name evidence="16" type="ORF">DMC30DRAFT_394864</name>
</gene>
<keyword evidence="17" id="KW-1185">Reference proteome</keyword>
<dbReference type="AlphaFoldDB" id="A0A5C5FWY0"/>
<keyword evidence="8 14" id="KW-0256">Endoplasmic reticulum</keyword>
<evidence type="ECO:0000313" key="16">
    <source>
        <dbReference type="EMBL" id="TNY21437.1"/>
    </source>
</evidence>
<evidence type="ECO:0000256" key="13">
    <source>
        <dbReference type="ARBA" id="ARBA00093457"/>
    </source>
</evidence>
<comment type="similarity">
    <text evidence="13">Belongs to the glycosyltransferase ALG3 family.</text>
</comment>
<dbReference type="STRING" id="5288.A0A5C5FWY0"/>
<dbReference type="Pfam" id="PF05208">
    <property type="entry name" value="ALG3"/>
    <property type="match status" value="1"/>
</dbReference>
<keyword evidence="10 14" id="KW-0472">Membrane</keyword>
<comment type="pathway">
    <text evidence="2 14">Protein modification; protein glycosylation.</text>
</comment>
<evidence type="ECO:0000256" key="15">
    <source>
        <dbReference type="SAM" id="MobiDB-lite"/>
    </source>
</evidence>
<dbReference type="OrthoDB" id="20028at2759"/>
<keyword evidence="9 14" id="KW-1133">Transmembrane helix</keyword>
<sequence>MYVVPLPYRSPSPPPPPPPTTSTCLPQQPPSNDRASSSSTKITELSEDSPPPPPTEPSLVDFLVHNPLALLVDHGRCFDLVASLLLVCEGILCFAIVNYVPYTEIDFSTYLQQADVFLAGERDYSLIKGDSGPAYYPALHVYAYAALSWLTNGGKELKRAQWAFAAVYLATLAVVFFGIYRRNERIPPYALVLLTLSKRLHSIYMLRMFNDGLVMLLVYSAIALYMVPVGGAGKDARRGVERRWMMGTVLLSCALSIKMSTLLFLPALFYLVFAHLSPLALLQHVVLLLVPLSLLSSPFLSTAAHAQTYLLQAFDFGRAFDWRYTLNWRFLGQEAFDNPRWGTLLLLAHGIGLSLWADKWAGQDAGGAVQLLRRAVRAPGQKPSPAALAPSRIATLFFLSNLTGVLCARSLHPQFYAWFAWSLPWLVGGGGGEGGVEGGQGIALLVFIEYGMSVWPSTVNSSLGLVLSLLVLLTRCYYAEEEEGRPARGGPAGASGAEEWVVPARWEDGGREKRE</sequence>
<evidence type="ECO:0000256" key="7">
    <source>
        <dbReference type="ARBA" id="ARBA00022692"/>
    </source>
</evidence>
<evidence type="ECO:0000256" key="1">
    <source>
        <dbReference type="ARBA" id="ARBA00004477"/>
    </source>
</evidence>
<feature type="region of interest" description="Disordered" evidence="15">
    <location>
        <begin position="1"/>
        <end position="58"/>
    </location>
</feature>
<dbReference type="UniPathway" id="UPA00378"/>
<evidence type="ECO:0000256" key="14">
    <source>
        <dbReference type="RuleBase" id="RU364047"/>
    </source>
</evidence>
<evidence type="ECO:0000256" key="10">
    <source>
        <dbReference type="ARBA" id="ARBA00023136"/>
    </source>
</evidence>
<evidence type="ECO:0000256" key="4">
    <source>
        <dbReference type="ARBA" id="ARBA00015561"/>
    </source>
</evidence>
<dbReference type="PANTHER" id="PTHR12646:SF0">
    <property type="entry name" value="DOL-P-MAN:MAN(5)GLCNAC(2)-PP-DOL ALPHA-1,3-MANNOSYLTRANSFERASE"/>
    <property type="match status" value="1"/>
</dbReference>
<dbReference type="EMBL" id="SOZI01000043">
    <property type="protein sequence ID" value="TNY21437.1"/>
    <property type="molecule type" value="Genomic_DNA"/>
</dbReference>
<dbReference type="Proteomes" id="UP000311382">
    <property type="component" value="Unassembled WGS sequence"/>
</dbReference>
<dbReference type="PANTHER" id="PTHR12646">
    <property type="entry name" value="NOT56 - RELATED"/>
    <property type="match status" value="1"/>
</dbReference>
<comment type="subcellular location">
    <subcellularLocation>
        <location evidence="1 14">Endoplasmic reticulum membrane</location>
        <topology evidence="1 14">Multi-pass membrane protein</topology>
    </subcellularLocation>
</comment>
<comment type="caution">
    <text evidence="16">The sequence shown here is derived from an EMBL/GenBank/DDBJ whole genome shotgun (WGS) entry which is preliminary data.</text>
</comment>
<dbReference type="EC" id="2.4.1.258" evidence="3 14"/>
<feature type="transmembrane region" description="Helical" evidence="14">
    <location>
        <begin position="212"/>
        <end position="232"/>
    </location>
</feature>
<feature type="region of interest" description="Disordered" evidence="15">
    <location>
        <begin position="483"/>
        <end position="515"/>
    </location>
</feature>
<reference evidence="16 17" key="1">
    <citation type="submission" date="2019-03" db="EMBL/GenBank/DDBJ databases">
        <title>Rhodosporidium diobovatum UCD-FST 08-225 genome sequencing, assembly, and annotation.</title>
        <authorList>
            <person name="Fakankun I.U."/>
            <person name="Fristensky B."/>
            <person name="Levin D.B."/>
        </authorList>
    </citation>
    <scope>NUCLEOTIDE SEQUENCE [LARGE SCALE GENOMIC DNA]</scope>
    <source>
        <strain evidence="16 17">UCD-FST 08-225</strain>
    </source>
</reference>
<comment type="catalytic activity">
    <reaction evidence="12 14">
        <text>an alpha-D-Man-(1-&gt;2)-alpha-D-Man-(1-&gt;2)-alpha-D-Man-(1-&gt;3)-[alpha-D-Man-(1-&gt;6)]-beta-D-Man-(1-&gt;4)-beta-D-GlcNAc-(1-&gt;4)-alpha-D-GlcNAc-diphospho-di-trans,poly-cis-dolichol + a di-trans,poly-cis-dolichyl beta-D-mannosyl phosphate = an alpha-D-Man-(1-&gt;2)-alpha-D-Man-(1-&gt;2)-alpha-D-Man-(1-&gt;3)-[alpha-D-Man-(1-&gt;3)-alpha-D-Man-(1-&gt;6)]-beta-D-Man-(1-&gt;4)-beta-D-GlcNAc-(1-&gt;4)-alpha-D-GlcNAc-diphospho-di-trans,poly-cis-dolichol + a di-trans,poly-cis-dolichyl phosphate + H(+)</text>
        <dbReference type="Rhea" id="RHEA:29527"/>
        <dbReference type="Rhea" id="RHEA-COMP:19498"/>
        <dbReference type="Rhea" id="RHEA-COMP:19501"/>
        <dbReference type="Rhea" id="RHEA-COMP:19516"/>
        <dbReference type="Rhea" id="RHEA-COMP:19517"/>
        <dbReference type="ChEBI" id="CHEBI:15378"/>
        <dbReference type="ChEBI" id="CHEBI:57683"/>
        <dbReference type="ChEBI" id="CHEBI:58211"/>
        <dbReference type="ChEBI" id="CHEBI:132515"/>
        <dbReference type="ChEBI" id="CHEBI:132516"/>
        <dbReference type="EC" id="2.4.1.258"/>
    </reaction>
    <physiologicalReaction direction="left-to-right" evidence="12 14">
        <dbReference type="Rhea" id="RHEA:29528"/>
    </physiologicalReaction>
</comment>
<feature type="compositionally biased region" description="Pro residues" evidence="15">
    <location>
        <begin position="8"/>
        <end position="20"/>
    </location>
</feature>
<keyword evidence="5 14" id="KW-0328">Glycosyltransferase</keyword>
<feature type="transmembrane region" description="Helical" evidence="14">
    <location>
        <begin position="244"/>
        <end position="273"/>
    </location>
</feature>
<proteinExistence type="inferred from homology"/>
<feature type="compositionally biased region" description="Polar residues" evidence="15">
    <location>
        <begin position="33"/>
        <end position="42"/>
    </location>
</feature>
<feature type="transmembrane region" description="Helical" evidence="14">
    <location>
        <begin position="279"/>
        <end position="300"/>
    </location>
</feature>
<feature type="transmembrane region" description="Helical" evidence="14">
    <location>
        <begin position="162"/>
        <end position="180"/>
    </location>
</feature>
<dbReference type="GO" id="GO:0005789">
    <property type="term" value="C:endoplasmic reticulum membrane"/>
    <property type="evidence" value="ECO:0007669"/>
    <property type="project" value="UniProtKB-SubCell"/>
</dbReference>
<evidence type="ECO:0000256" key="2">
    <source>
        <dbReference type="ARBA" id="ARBA00004922"/>
    </source>
</evidence>
<keyword evidence="7 14" id="KW-0812">Transmembrane</keyword>
<evidence type="ECO:0000256" key="9">
    <source>
        <dbReference type="ARBA" id="ARBA00022989"/>
    </source>
</evidence>